<dbReference type="InterPro" id="IPR013785">
    <property type="entry name" value="Aldolase_TIM"/>
</dbReference>
<evidence type="ECO:0000256" key="2">
    <source>
        <dbReference type="ARBA" id="ARBA00022679"/>
    </source>
</evidence>
<dbReference type="GO" id="GO:0046872">
    <property type="term" value="F:metal ion binding"/>
    <property type="evidence" value="ECO:0007669"/>
    <property type="project" value="UniProtKB-KW"/>
</dbReference>
<dbReference type="PANTHER" id="PTHR37418">
    <property type="entry name" value="3-KETO-5-AMINOHEXANOATE CLEAVAGE ENZYME-RELATED"/>
    <property type="match status" value="1"/>
</dbReference>
<dbReference type="InterPro" id="IPR008567">
    <property type="entry name" value="BKACE"/>
</dbReference>
<organism evidence="5 6">
    <name type="scientific">Shimia thalassica</name>
    <dbReference type="NCBI Taxonomy" id="1715693"/>
    <lineage>
        <taxon>Bacteria</taxon>
        <taxon>Pseudomonadati</taxon>
        <taxon>Pseudomonadota</taxon>
        <taxon>Alphaproteobacteria</taxon>
        <taxon>Rhodobacterales</taxon>
        <taxon>Roseobacteraceae</taxon>
    </lineage>
</organism>
<dbReference type="STRING" id="1715693.PH7735_03256"/>
<evidence type="ECO:0000256" key="1">
    <source>
        <dbReference type="ARBA" id="ARBA00001947"/>
    </source>
</evidence>
<keyword evidence="3" id="KW-0479">Metal-binding</keyword>
<dbReference type="GeneID" id="83882236"/>
<evidence type="ECO:0000313" key="5">
    <source>
        <dbReference type="EMBL" id="CUK08514.1"/>
    </source>
</evidence>
<dbReference type="Proteomes" id="UP000051870">
    <property type="component" value="Unassembled WGS sequence"/>
</dbReference>
<accession>A0A0P1IN93</accession>
<sequence>MTQPYILVAPNGARRGHDDHIALPVTTKEIVETATACQLAGANGLHLHVRDADGQHSLDGGRYLETLAALEDAVPELDLQITTEAAGVFDVASQLDCLKHVKPAWASISVREIDRSPELADHVFGLCAEQGTRVQHILYDAKDAALLDHWQANGTVRQAQSDRLFVLGRYATGQRSTPADLDPFLAGGLPTSPWMICAFGPDEHACLTRAATLGGDIRVGFENSLTNASGTPWKDNAASVSALVQQLQRGTS</sequence>
<evidence type="ECO:0000256" key="4">
    <source>
        <dbReference type="ARBA" id="ARBA00022833"/>
    </source>
</evidence>
<dbReference type="EC" id="2.-.-.-" evidence="5"/>
<dbReference type="RefSeq" id="WP_058312429.1">
    <property type="nucleotide sequence ID" value="NZ_CYTW01000004.1"/>
</dbReference>
<protein>
    <submittedName>
        <fullName evidence="5">3-keto-5-aminohexanoate cleavage enzyme</fullName>
        <ecNumber evidence="5">2.-.-.-</ecNumber>
    </submittedName>
</protein>
<gene>
    <name evidence="5" type="primary">kce_3</name>
    <name evidence="5" type="ORF">PH7735_03256</name>
</gene>
<keyword evidence="6" id="KW-1185">Reference proteome</keyword>
<reference evidence="6" key="1">
    <citation type="submission" date="2015-09" db="EMBL/GenBank/DDBJ databases">
        <authorList>
            <person name="Rodrigo-Torres Lidia"/>
            <person name="Arahal R.David."/>
        </authorList>
    </citation>
    <scope>NUCLEOTIDE SEQUENCE [LARGE SCALE GENOMIC DNA]</scope>
    <source>
        <strain evidence="6">CECT 7735</strain>
    </source>
</reference>
<proteinExistence type="predicted"/>
<evidence type="ECO:0000313" key="6">
    <source>
        <dbReference type="Proteomes" id="UP000051870"/>
    </source>
</evidence>
<dbReference type="Gene3D" id="3.20.20.70">
    <property type="entry name" value="Aldolase class I"/>
    <property type="match status" value="1"/>
</dbReference>
<keyword evidence="2 5" id="KW-0808">Transferase</keyword>
<dbReference type="PANTHER" id="PTHR37418:SF2">
    <property type="entry name" value="3-KETO-5-AMINOHEXANOATE CLEAVAGE ENZYME"/>
    <property type="match status" value="1"/>
</dbReference>
<evidence type="ECO:0000256" key="3">
    <source>
        <dbReference type="ARBA" id="ARBA00022723"/>
    </source>
</evidence>
<keyword evidence="4" id="KW-0862">Zinc</keyword>
<dbReference type="EMBL" id="CYTW01000004">
    <property type="protein sequence ID" value="CUK08514.1"/>
    <property type="molecule type" value="Genomic_DNA"/>
</dbReference>
<dbReference type="AlphaFoldDB" id="A0A0P1IN93"/>
<comment type="cofactor">
    <cofactor evidence="1">
        <name>Zn(2+)</name>
        <dbReference type="ChEBI" id="CHEBI:29105"/>
    </cofactor>
</comment>
<dbReference type="Pfam" id="PF05853">
    <property type="entry name" value="BKACE"/>
    <property type="match status" value="1"/>
</dbReference>
<name>A0A0P1IN93_9RHOB</name>
<dbReference type="GO" id="GO:0043720">
    <property type="term" value="F:3-keto-5-aminohexanoate cleavage activity"/>
    <property type="evidence" value="ECO:0007669"/>
    <property type="project" value="InterPro"/>
</dbReference>